<evidence type="ECO:0000256" key="3">
    <source>
        <dbReference type="ARBA" id="ARBA00023315"/>
    </source>
</evidence>
<reference evidence="5 6" key="1">
    <citation type="submission" date="2016-05" db="EMBL/GenBank/DDBJ databases">
        <title>Microbial solvent formation.</title>
        <authorList>
            <person name="Poehlein A."/>
            <person name="Montoya Solano J.D."/>
            <person name="Flitsch S."/>
            <person name="Krabben P."/>
            <person name="Duerre P."/>
            <person name="Daniel R."/>
        </authorList>
    </citation>
    <scope>NUCLEOTIDE SEQUENCE [LARGE SCALE GENOMIC DNA]</scope>
    <source>
        <strain evidence="5 6">DSM 2619</strain>
    </source>
</reference>
<protein>
    <submittedName>
        <fullName evidence="5">Phosphate acetyltransferase</fullName>
        <ecNumber evidence="5">2.3.1.8</ecNumber>
    </submittedName>
</protein>
<feature type="domain" description="Phosphate acetyl/butaryl transferase" evidence="4">
    <location>
        <begin position="80"/>
        <end position="296"/>
    </location>
</feature>
<organism evidence="5 6">
    <name type="scientific">Clostridium puniceum</name>
    <dbReference type="NCBI Taxonomy" id="29367"/>
    <lineage>
        <taxon>Bacteria</taxon>
        <taxon>Bacillati</taxon>
        <taxon>Bacillota</taxon>
        <taxon>Clostridia</taxon>
        <taxon>Eubacteriales</taxon>
        <taxon>Clostridiaceae</taxon>
        <taxon>Clostridium</taxon>
    </lineage>
</organism>
<dbReference type="SUPFAM" id="SSF53659">
    <property type="entry name" value="Isocitrate/Isopropylmalate dehydrogenase-like"/>
    <property type="match status" value="1"/>
</dbReference>
<dbReference type="InterPro" id="IPR002505">
    <property type="entry name" value="PTA_PTB"/>
</dbReference>
<gene>
    <name evidence="5" type="primary">pta_2</name>
    <name evidence="5" type="ORF">CLPUN_19040</name>
</gene>
<comment type="similarity">
    <text evidence="1">Belongs to the phosphate acetyltransferase and butyryltransferase family.</text>
</comment>
<comment type="caution">
    <text evidence="5">The sequence shown here is derived from an EMBL/GenBank/DDBJ whole genome shotgun (WGS) entry which is preliminary data.</text>
</comment>
<sequence length="301" mass="32498">MIYNDFNQLIEKVKGFPNRKRVAVAAAEDEHTLEAVFKAKSEGIVEPVLVGNKEEIREIIKNMNESFDDNNIYNAEDFVEAAELAVKLVNEGKADFLMKGKLETATLLKAVVNKEKGLGTGNIMSHFVIQKIPNYHKMLVTTDGGMMMYPTLEEKKAIIDNAVNTLLAIGYDKPKVAILAAVEKVNPKMPETLDADALTKMNQNGEIKNCVVEGPLSFDIAVSKEIAEIKGFNSEVAGDADVLIVPNITAGNILGKSLVVAAQAKMAGFIVGAKVPIVLTSRGSSAEEKYLSIVMSAAAAK</sequence>
<dbReference type="PANTHER" id="PTHR43356">
    <property type="entry name" value="PHOSPHATE ACETYLTRANSFERASE"/>
    <property type="match status" value="1"/>
</dbReference>
<dbReference type="PIRSF" id="PIRSF000428">
    <property type="entry name" value="P_Ac_trans"/>
    <property type="match status" value="1"/>
</dbReference>
<dbReference type="NCBIfam" id="NF006045">
    <property type="entry name" value="PRK08190.1"/>
    <property type="match status" value="1"/>
</dbReference>
<dbReference type="GO" id="GO:0008959">
    <property type="term" value="F:phosphate acetyltransferase activity"/>
    <property type="evidence" value="ECO:0007669"/>
    <property type="project" value="UniProtKB-EC"/>
</dbReference>
<evidence type="ECO:0000256" key="2">
    <source>
        <dbReference type="ARBA" id="ARBA00022679"/>
    </source>
</evidence>
<dbReference type="InterPro" id="IPR012147">
    <property type="entry name" value="P_Ac_Bu_trans"/>
</dbReference>
<dbReference type="Pfam" id="PF01515">
    <property type="entry name" value="PTA_PTB"/>
    <property type="match status" value="2"/>
</dbReference>
<dbReference type="STRING" id="29367.CLPUN_19040"/>
<evidence type="ECO:0000313" key="6">
    <source>
        <dbReference type="Proteomes" id="UP000190890"/>
    </source>
</evidence>
<keyword evidence="6" id="KW-1185">Reference proteome</keyword>
<dbReference type="EC" id="2.3.1.8" evidence="5"/>
<evidence type="ECO:0000313" key="5">
    <source>
        <dbReference type="EMBL" id="OOM78542.1"/>
    </source>
</evidence>
<dbReference type="EMBL" id="LZZM01000125">
    <property type="protein sequence ID" value="OOM78542.1"/>
    <property type="molecule type" value="Genomic_DNA"/>
</dbReference>
<dbReference type="Proteomes" id="UP000190890">
    <property type="component" value="Unassembled WGS sequence"/>
</dbReference>
<name>A0A1S8TLS7_9CLOT</name>
<dbReference type="OrthoDB" id="9774179at2"/>
<evidence type="ECO:0000259" key="4">
    <source>
        <dbReference type="Pfam" id="PF01515"/>
    </source>
</evidence>
<dbReference type="AlphaFoldDB" id="A0A1S8TLS7"/>
<keyword evidence="2 5" id="KW-0808">Transferase</keyword>
<feature type="domain" description="Phosphate acetyl/butaryl transferase" evidence="4">
    <location>
        <begin position="8"/>
        <end position="77"/>
    </location>
</feature>
<keyword evidence="3 5" id="KW-0012">Acyltransferase</keyword>
<proteinExistence type="inferred from homology"/>
<accession>A0A1S8TLS7</accession>
<evidence type="ECO:0000256" key="1">
    <source>
        <dbReference type="ARBA" id="ARBA00005656"/>
    </source>
</evidence>
<dbReference type="Gene3D" id="3.40.718.10">
    <property type="entry name" value="Isopropylmalate Dehydrogenase"/>
    <property type="match status" value="1"/>
</dbReference>
<dbReference type="InterPro" id="IPR050500">
    <property type="entry name" value="Phos_Acetyltrans/Butyryltrans"/>
</dbReference>
<dbReference type="PANTHER" id="PTHR43356:SF2">
    <property type="entry name" value="PHOSPHATE ACETYLTRANSFERASE"/>
    <property type="match status" value="1"/>
</dbReference>
<dbReference type="RefSeq" id="WP_077847062.1">
    <property type="nucleotide sequence ID" value="NZ_LZZM01000125.1"/>
</dbReference>